<dbReference type="Proteomes" id="UP000646827">
    <property type="component" value="Unassembled WGS sequence"/>
</dbReference>
<dbReference type="AlphaFoldDB" id="A0A8H7VP44"/>
<dbReference type="InterPro" id="IPR013860">
    <property type="entry name" value="AreA_GATA"/>
</dbReference>
<reference evidence="2 3" key="1">
    <citation type="submission" date="2020-12" db="EMBL/GenBank/DDBJ databases">
        <title>Metabolic potential, ecology and presence of endohyphal bacteria is reflected in genomic diversity of Mucoromycotina.</title>
        <authorList>
            <person name="Muszewska A."/>
            <person name="Okrasinska A."/>
            <person name="Steczkiewicz K."/>
            <person name="Drgas O."/>
            <person name="Orlowska M."/>
            <person name="Perlinska-Lenart U."/>
            <person name="Aleksandrzak-Piekarczyk T."/>
            <person name="Szatraj K."/>
            <person name="Zielenkiewicz U."/>
            <person name="Pilsyk S."/>
            <person name="Malc E."/>
            <person name="Mieczkowski P."/>
            <person name="Kruszewska J.S."/>
            <person name="Biernat P."/>
            <person name="Pawlowska J."/>
        </authorList>
    </citation>
    <scope>NUCLEOTIDE SEQUENCE [LARGE SCALE GENOMIC DNA]</scope>
    <source>
        <strain evidence="2 3">CBS 142.35</strain>
    </source>
</reference>
<dbReference type="Pfam" id="PF08550">
    <property type="entry name" value="GATA_AreA"/>
    <property type="match status" value="1"/>
</dbReference>
<evidence type="ECO:0000313" key="2">
    <source>
        <dbReference type="EMBL" id="KAG2223628.1"/>
    </source>
</evidence>
<gene>
    <name evidence="2" type="ORF">INT45_009987</name>
</gene>
<feature type="domain" description="Nitrogen regulatory protein areA GATA-like" evidence="1">
    <location>
        <begin position="27"/>
        <end position="52"/>
    </location>
</feature>
<accession>A0A8H7VP44</accession>
<sequence length="434" mass="48973">MPPITLKFTSNTPFHKIDSVNELRETWKVCTKVKDSLENGSRLENLSWRLWFVHNNNNSSVDKNEKKNDNTTQQLEQQSKMTNIFDTDKEENQPPAITPPLEPPPPPKPLTIAIQQQIDYRRMLRRQQHEQLFRQKITEQDYDQSCEQQHNKHTIQAVEESTYHPMVETLPNMVWQQQEQQHQQTDETMAPFNNNNDNNINNAAVFSSVAVDTGLKQQPITTTTTTTTTASVAANNDTMISYYADQGNNDSGVHVLSPTPIQSVPNSPVYRQTSTIMQPAATTAIMTDQSIQNIFNNVTSHGNYSNNANTTSCDQEVLAAQWDFLPEHIGNNNCDLTAAAFYVSGAIPSPVPNGNLYNKLLSTLPRETLESVEKLLIPQTQLQDQVPVGSMMTSFPQELRQHNDVVSSSAMHNKKNINSLTPIPKFISTYFTNT</sequence>
<proteinExistence type="predicted"/>
<dbReference type="EMBL" id="JAEPRB010000057">
    <property type="protein sequence ID" value="KAG2223628.1"/>
    <property type="molecule type" value="Genomic_DNA"/>
</dbReference>
<evidence type="ECO:0000259" key="1">
    <source>
        <dbReference type="Pfam" id="PF08550"/>
    </source>
</evidence>
<organism evidence="2 3">
    <name type="scientific">Circinella minor</name>
    <dbReference type="NCBI Taxonomy" id="1195481"/>
    <lineage>
        <taxon>Eukaryota</taxon>
        <taxon>Fungi</taxon>
        <taxon>Fungi incertae sedis</taxon>
        <taxon>Mucoromycota</taxon>
        <taxon>Mucoromycotina</taxon>
        <taxon>Mucoromycetes</taxon>
        <taxon>Mucorales</taxon>
        <taxon>Lichtheimiaceae</taxon>
        <taxon>Circinella</taxon>
    </lineage>
</organism>
<protein>
    <recommendedName>
        <fullName evidence="1">Nitrogen regulatory protein areA GATA-like domain-containing protein</fullName>
    </recommendedName>
</protein>
<name>A0A8H7VP44_9FUNG</name>
<keyword evidence="3" id="KW-1185">Reference proteome</keyword>
<comment type="caution">
    <text evidence="2">The sequence shown here is derived from an EMBL/GenBank/DDBJ whole genome shotgun (WGS) entry which is preliminary data.</text>
</comment>
<evidence type="ECO:0000313" key="3">
    <source>
        <dbReference type="Proteomes" id="UP000646827"/>
    </source>
</evidence>
<dbReference type="OrthoDB" id="515401at2759"/>